<proteinExistence type="predicted"/>
<organism evidence="2 3">
    <name type="scientific">Priestia megaterium</name>
    <name type="common">Bacillus megaterium</name>
    <dbReference type="NCBI Taxonomy" id="1404"/>
    <lineage>
        <taxon>Bacteria</taxon>
        <taxon>Bacillati</taxon>
        <taxon>Bacillota</taxon>
        <taxon>Bacilli</taxon>
        <taxon>Bacillales</taxon>
        <taxon>Bacillaceae</taxon>
        <taxon>Priestia</taxon>
    </lineage>
</organism>
<sequence>MHTFIKEAYSPSSKHKFNKQKPPKLVCIYFTVLYFVSPPLIHNICLLIMVKYTIYVKLKYVKKV</sequence>
<evidence type="ECO:0000313" key="2">
    <source>
        <dbReference type="EMBL" id="GMG73164.1"/>
    </source>
</evidence>
<dbReference type="Proteomes" id="UP001165240">
    <property type="component" value="Unassembled WGS sequence"/>
</dbReference>
<dbReference type="EMBL" id="BSYK01000001">
    <property type="protein sequence ID" value="GMG73164.1"/>
    <property type="molecule type" value="Genomic_DNA"/>
</dbReference>
<reference evidence="2" key="1">
    <citation type="journal article" date="2024" name="Appl Microbiol">
        <title>Effect of kuratsuki Bacillus and Priestia on Taste of Sake.</title>
        <authorList>
            <person name="Kobayashi K."/>
            <person name="Nishida H."/>
        </authorList>
    </citation>
    <scope>NUCLEOTIDE SEQUENCE</scope>
    <source>
        <strain evidence="2">B-12</strain>
    </source>
</reference>
<evidence type="ECO:0000313" key="3">
    <source>
        <dbReference type="Proteomes" id="UP001165240"/>
    </source>
</evidence>
<comment type="caution">
    <text evidence="2">The sequence shown here is derived from an EMBL/GenBank/DDBJ whole genome shotgun (WGS) entry which is preliminary data.</text>
</comment>
<keyword evidence="1" id="KW-0812">Transmembrane</keyword>
<protein>
    <submittedName>
        <fullName evidence="2">Uncharacterized protein</fullName>
    </submittedName>
</protein>
<feature type="transmembrane region" description="Helical" evidence="1">
    <location>
        <begin position="28"/>
        <end position="50"/>
    </location>
</feature>
<accession>A0AAX6BH99</accession>
<evidence type="ECO:0000256" key="1">
    <source>
        <dbReference type="SAM" id="Phobius"/>
    </source>
</evidence>
<name>A0AAX6BH99_PRIMG</name>
<dbReference type="AlphaFoldDB" id="A0AAX6BH99"/>
<keyword evidence="1" id="KW-1133">Transmembrane helix</keyword>
<keyword evidence="1" id="KW-0472">Membrane</keyword>
<gene>
    <name evidence="2" type="ORF">ShirakiTB12_16320</name>
</gene>